<evidence type="ECO:0000313" key="10">
    <source>
        <dbReference type="Proteomes" id="UP000696931"/>
    </source>
</evidence>
<gene>
    <name evidence="9" type="ORF">HZA61_10520</name>
</gene>
<sequence>MPASSPLRSTSPFTTRLASLALALLLAVSAAVTAVAPVRAATPSDRTKYDSLIQLMDTSKASEVHVFAPKAWERATDVLVTAKAVLDQGGRQNDADRMVAEAREYVENAIKAAEVCKLSLKEHLEPRRKAQAAKAPTLVPEMWKAAEDKFLEATAKVESGDVKGGIKKAAEAAPLFDVAEDGAIRVTVMGTADKLIATALADEAQQYAPSTLDAARAARKAAADLLTKDRYNRTTAVQQAARAEYEARHASNIAMSVRSLNRNDQAWEKLMLLYEIQMNRIGKAMGWETLPFDNGPIAAADSVLAGVARLQGEHVRLQGESSQARGEAARTQGERDAATATLRADMDKMRDDFGRGLQGVLGRLSVTSTQTDPGALLQQLDQRATELLAERATLDERLKAADARIAELSASQQQTSAELQARQAKDERLTKARTMLNPSEGEVLVNSTGDVVLRLSGLSFDAGKADLKDAHMPLLGKVQEILKLFPNSSVVVEGHTDMTGDGTANQQLSDKRAFAVMQYLRQALAIPADHIRSIGYGAEKPIAPNNTPAGKAKNRRIDILILQ</sequence>
<evidence type="ECO:0000256" key="1">
    <source>
        <dbReference type="ARBA" id="ARBA00004442"/>
    </source>
</evidence>
<feature type="domain" description="OmpA-like" evidence="8">
    <location>
        <begin position="447"/>
        <end position="563"/>
    </location>
</feature>
<dbReference type="InterPro" id="IPR006664">
    <property type="entry name" value="OMP_bac"/>
</dbReference>
<evidence type="ECO:0000256" key="4">
    <source>
        <dbReference type="PROSITE-ProRule" id="PRU00473"/>
    </source>
</evidence>
<keyword evidence="7" id="KW-0732">Signal</keyword>
<feature type="signal peptide" evidence="7">
    <location>
        <begin position="1"/>
        <end position="40"/>
    </location>
</feature>
<reference evidence="9" key="1">
    <citation type="submission" date="2020-07" db="EMBL/GenBank/DDBJ databases">
        <title>Huge and variable diversity of episymbiotic CPR bacteria and DPANN archaea in groundwater ecosystems.</title>
        <authorList>
            <person name="He C.Y."/>
            <person name="Keren R."/>
            <person name="Whittaker M."/>
            <person name="Farag I.F."/>
            <person name="Doudna J."/>
            <person name="Cate J.H.D."/>
            <person name="Banfield J.F."/>
        </authorList>
    </citation>
    <scope>NUCLEOTIDE SEQUENCE</scope>
    <source>
        <strain evidence="9">NC_groundwater_1813_Pr3_B-0.1um_71_17</strain>
    </source>
</reference>
<accession>A0A933SD38</accession>
<comment type="caution">
    <text evidence="9">The sequence shown here is derived from an EMBL/GenBank/DDBJ whole genome shotgun (WGS) entry which is preliminary data.</text>
</comment>
<keyword evidence="2 4" id="KW-0472">Membrane</keyword>
<dbReference type="PRINTS" id="PR01021">
    <property type="entry name" value="OMPADOMAIN"/>
</dbReference>
<comment type="subcellular location">
    <subcellularLocation>
        <location evidence="1">Cell outer membrane</location>
    </subcellularLocation>
</comment>
<feature type="region of interest" description="Disordered" evidence="6">
    <location>
        <begin position="317"/>
        <end position="337"/>
    </location>
</feature>
<dbReference type="Pfam" id="PF00691">
    <property type="entry name" value="OmpA"/>
    <property type="match status" value="1"/>
</dbReference>
<dbReference type="InterPro" id="IPR006665">
    <property type="entry name" value="OmpA-like"/>
</dbReference>
<dbReference type="CDD" id="cd07185">
    <property type="entry name" value="OmpA_C-like"/>
    <property type="match status" value="1"/>
</dbReference>
<evidence type="ECO:0000313" key="9">
    <source>
        <dbReference type="EMBL" id="MBI5169912.1"/>
    </source>
</evidence>
<proteinExistence type="predicted"/>
<evidence type="ECO:0000256" key="2">
    <source>
        <dbReference type="ARBA" id="ARBA00023136"/>
    </source>
</evidence>
<dbReference type="AlphaFoldDB" id="A0A933SD38"/>
<evidence type="ECO:0000256" key="6">
    <source>
        <dbReference type="SAM" id="MobiDB-lite"/>
    </source>
</evidence>
<feature type="chain" id="PRO_5037896005" evidence="7">
    <location>
        <begin position="41"/>
        <end position="563"/>
    </location>
</feature>
<evidence type="ECO:0000256" key="7">
    <source>
        <dbReference type="SAM" id="SignalP"/>
    </source>
</evidence>
<dbReference type="InterPro" id="IPR036737">
    <property type="entry name" value="OmpA-like_sf"/>
</dbReference>
<dbReference type="PROSITE" id="PS51123">
    <property type="entry name" value="OMPA_2"/>
    <property type="match status" value="1"/>
</dbReference>
<evidence type="ECO:0000256" key="5">
    <source>
        <dbReference type="SAM" id="Coils"/>
    </source>
</evidence>
<evidence type="ECO:0000256" key="3">
    <source>
        <dbReference type="ARBA" id="ARBA00023237"/>
    </source>
</evidence>
<name>A0A933SD38_UNCEI</name>
<dbReference type="InterPro" id="IPR050330">
    <property type="entry name" value="Bact_OuterMem_StrucFunc"/>
</dbReference>
<dbReference type="EMBL" id="JACRIW010000075">
    <property type="protein sequence ID" value="MBI5169912.1"/>
    <property type="molecule type" value="Genomic_DNA"/>
</dbReference>
<protein>
    <submittedName>
        <fullName evidence="9">OmpA family protein</fullName>
    </submittedName>
</protein>
<keyword evidence="3" id="KW-0998">Cell outer membrane</keyword>
<keyword evidence="5" id="KW-0175">Coiled coil</keyword>
<dbReference type="SUPFAM" id="SSF103088">
    <property type="entry name" value="OmpA-like"/>
    <property type="match status" value="1"/>
</dbReference>
<dbReference type="Gene3D" id="3.30.1330.60">
    <property type="entry name" value="OmpA-like domain"/>
    <property type="match status" value="1"/>
</dbReference>
<feature type="coiled-coil region" evidence="5">
    <location>
        <begin position="377"/>
        <end position="411"/>
    </location>
</feature>
<dbReference type="PANTHER" id="PTHR30329">
    <property type="entry name" value="STATOR ELEMENT OF FLAGELLAR MOTOR COMPLEX"/>
    <property type="match status" value="1"/>
</dbReference>
<dbReference type="GO" id="GO:0009279">
    <property type="term" value="C:cell outer membrane"/>
    <property type="evidence" value="ECO:0007669"/>
    <property type="project" value="UniProtKB-SubCell"/>
</dbReference>
<evidence type="ECO:0000259" key="8">
    <source>
        <dbReference type="PROSITE" id="PS51123"/>
    </source>
</evidence>
<dbReference type="PANTHER" id="PTHR30329:SF21">
    <property type="entry name" value="LIPOPROTEIN YIAD-RELATED"/>
    <property type="match status" value="1"/>
</dbReference>
<dbReference type="Proteomes" id="UP000696931">
    <property type="component" value="Unassembled WGS sequence"/>
</dbReference>
<organism evidence="9 10">
    <name type="scientific">Eiseniibacteriota bacterium</name>
    <dbReference type="NCBI Taxonomy" id="2212470"/>
    <lineage>
        <taxon>Bacteria</taxon>
        <taxon>Candidatus Eiseniibacteriota</taxon>
    </lineage>
</organism>